<feature type="transmembrane region" description="Helical" evidence="6">
    <location>
        <begin position="320"/>
        <end position="337"/>
    </location>
</feature>
<dbReference type="AlphaFoldDB" id="F4T1J1"/>
<feature type="transmembrane region" description="Helical" evidence="6">
    <location>
        <begin position="207"/>
        <end position="225"/>
    </location>
</feature>
<dbReference type="InterPro" id="IPR043128">
    <property type="entry name" value="Rev_trsase/Diguanyl_cyclase"/>
</dbReference>
<keyword evidence="4 6" id="KW-1133">Transmembrane helix</keyword>
<evidence type="ECO:0000259" key="8">
    <source>
        <dbReference type="PROSITE" id="PS50887"/>
    </source>
</evidence>
<dbReference type="InterPro" id="IPR050706">
    <property type="entry name" value="Cyclic-di-GMP_PDE-like"/>
</dbReference>
<feature type="transmembrane region" description="Helical" evidence="6">
    <location>
        <begin position="373"/>
        <end position="394"/>
    </location>
</feature>
<dbReference type="EMBL" id="GL883914">
    <property type="protein sequence ID" value="EGI15058.1"/>
    <property type="molecule type" value="Genomic_DNA"/>
</dbReference>
<dbReference type="SMART" id="SM00052">
    <property type="entry name" value="EAL"/>
    <property type="match status" value="1"/>
</dbReference>
<evidence type="ECO:0000256" key="3">
    <source>
        <dbReference type="ARBA" id="ARBA00022692"/>
    </source>
</evidence>
<keyword evidence="3 6" id="KW-0812">Transmembrane</keyword>
<dbReference type="InterPro" id="IPR000160">
    <property type="entry name" value="GGDEF_dom"/>
</dbReference>
<dbReference type="Gene3D" id="3.20.20.450">
    <property type="entry name" value="EAL domain"/>
    <property type="match status" value="1"/>
</dbReference>
<dbReference type="SMART" id="SM00267">
    <property type="entry name" value="GGDEF"/>
    <property type="match status" value="1"/>
</dbReference>
<dbReference type="InterPro" id="IPR035919">
    <property type="entry name" value="EAL_sf"/>
</dbReference>
<keyword evidence="5 6" id="KW-0472">Membrane</keyword>
<dbReference type="GO" id="GO:0071111">
    <property type="term" value="F:cyclic-guanylate-specific phosphodiesterase activity"/>
    <property type="evidence" value="ECO:0007669"/>
    <property type="project" value="InterPro"/>
</dbReference>
<evidence type="ECO:0000313" key="10">
    <source>
        <dbReference type="Proteomes" id="UP000004710"/>
    </source>
</evidence>
<dbReference type="Proteomes" id="UP000004710">
    <property type="component" value="Unassembled WGS sequence"/>
</dbReference>
<evidence type="ECO:0000256" key="1">
    <source>
        <dbReference type="ARBA" id="ARBA00004651"/>
    </source>
</evidence>
<dbReference type="Gene3D" id="3.30.70.270">
    <property type="match status" value="1"/>
</dbReference>
<name>F4T1J1_ECOLX</name>
<gene>
    <name evidence="9" type="ORF">ECIG_03983</name>
</gene>
<dbReference type="SUPFAM" id="SSF141868">
    <property type="entry name" value="EAL domain-like"/>
    <property type="match status" value="1"/>
</dbReference>
<feature type="transmembrane region" description="Helical" evidence="6">
    <location>
        <begin position="163"/>
        <end position="186"/>
    </location>
</feature>
<dbReference type="PANTHER" id="PTHR33121">
    <property type="entry name" value="CYCLIC DI-GMP PHOSPHODIESTERASE PDEF"/>
    <property type="match status" value="1"/>
</dbReference>
<evidence type="ECO:0000256" key="6">
    <source>
        <dbReference type="SAM" id="Phobius"/>
    </source>
</evidence>
<feature type="transmembrane region" description="Helical" evidence="6">
    <location>
        <begin position="296"/>
        <end position="314"/>
    </location>
</feature>
<evidence type="ECO:0000256" key="5">
    <source>
        <dbReference type="ARBA" id="ARBA00023136"/>
    </source>
</evidence>
<comment type="subcellular location">
    <subcellularLocation>
        <location evidence="1">Cell membrane</location>
        <topology evidence="1">Multi-pass membrane protein</topology>
    </subcellularLocation>
</comment>
<dbReference type="Pfam" id="PF00563">
    <property type="entry name" value="EAL"/>
    <property type="match status" value="1"/>
</dbReference>
<dbReference type="Pfam" id="PF05231">
    <property type="entry name" value="MASE1"/>
    <property type="match status" value="1"/>
</dbReference>
<dbReference type="InterPro" id="IPR001633">
    <property type="entry name" value="EAL_dom"/>
</dbReference>
<dbReference type="PROSITE" id="PS50883">
    <property type="entry name" value="EAL"/>
    <property type="match status" value="1"/>
</dbReference>
<proteinExistence type="predicted"/>
<evidence type="ECO:0000259" key="7">
    <source>
        <dbReference type="PROSITE" id="PS50883"/>
    </source>
</evidence>
<dbReference type="InterPro" id="IPR007895">
    <property type="entry name" value="MASE1"/>
</dbReference>
<accession>F4T1J1</accession>
<dbReference type="HOGENOM" id="CLU_023566_2_0_6"/>
<reference evidence="9 10" key="1">
    <citation type="submission" date="2010-01" db="EMBL/GenBank/DDBJ databases">
        <title>The Genome Sequence of Escherichia coli M605.</title>
        <authorList>
            <consortium name="The Broad Institute Genome Sequencing Platform"/>
            <consortium name="The Broad Institute Genome Sequencing Center for Infectious Disease"/>
            <person name="Feldgarden M."/>
            <person name="Gordon D.M."/>
            <person name="Johnson J.R."/>
            <person name="Johnston B.D."/>
            <person name="Young S."/>
            <person name="Zeng Q."/>
            <person name="Koehrsen M."/>
            <person name="Alvarado L."/>
            <person name="Berlin A.M."/>
            <person name="Borenstein D."/>
            <person name="Chapman S.B."/>
            <person name="Chen Z."/>
            <person name="Engels R."/>
            <person name="Freedman E."/>
            <person name="Gellesch M."/>
            <person name="Goldberg J."/>
            <person name="Griggs A."/>
            <person name="Gujja S."/>
            <person name="Heilman E.R."/>
            <person name="Heiman D.I."/>
            <person name="Hepburn T.A."/>
            <person name="Howarth C."/>
            <person name="Jen D."/>
            <person name="Larson L."/>
            <person name="Lewis B."/>
            <person name="Mehta T."/>
            <person name="Park D."/>
            <person name="Pearson M."/>
            <person name="Richards J."/>
            <person name="Roberts A."/>
            <person name="Saif S."/>
            <person name="Shea T.D."/>
            <person name="Shenoy N."/>
            <person name="Sisk P."/>
            <person name="Stolte C."/>
            <person name="Sykes S.N."/>
            <person name="Walk T."/>
            <person name="White J."/>
            <person name="Yandava C."/>
            <person name="Haas B."/>
            <person name="Henn M.R."/>
            <person name="Nusbaum C."/>
            <person name="Birren B."/>
        </authorList>
    </citation>
    <scope>NUCLEOTIDE SEQUENCE [LARGE SCALE GENOMIC DNA]</scope>
    <source>
        <strain evidence="9 10">M605</strain>
    </source>
</reference>
<dbReference type="PANTHER" id="PTHR33121:SF74">
    <property type="entry name" value="CYCLIC DI-GMP PHOSPHODIESTERASE PDEA-RELATED"/>
    <property type="match status" value="1"/>
</dbReference>
<feature type="transmembrane region" description="Helical" evidence="6">
    <location>
        <begin position="125"/>
        <end position="143"/>
    </location>
</feature>
<dbReference type="GO" id="GO:0005886">
    <property type="term" value="C:plasma membrane"/>
    <property type="evidence" value="ECO:0007669"/>
    <property type="project" value="UniProtKB-SubCell"/>
</dbReference>
<dbReference type="PROSITE" id="PS50887">
    <property type="entry name" value="GGDEF"/>
    <property type="match status" value="1"/>
</dbReference>
<dbReference type="InterPro" id="IPR029787">
    <property type="entry name" value="Nucleotide_cyclase"/>
</dbReference>
<feature type="domain" description="GGDEF" evidence="8">
    <location>
        <begin position="430"/>
        <end position="558"/>
    </location>
</feature>
<protein>
    <submittedName>
        <fullName evidence="9">Putative Diguanylate cyclase/phosphodiesterase domain 1 Diguanylate cyclase/phosphodiesterase</fullName>
    </submittedName>
</protein>
<evidence type="ECO:0000256" key="4">
    <source>
        <dbReference type="ARBA" id="ARBA00022989"/>
    </source>
</evidence>
<organism evidence="9 10">
    <name type="scientific">Escherichia coli M605</name>
    <dbReference type="NCBI Taxonomy" id="656417"/>
    <lineage>
        <taxon>Bacteria</taxon>
        <taxon>Pseudomonadati</taxon>
        <taxon>Pseudomonadota</taxon>
        <taxon>Gammaproteobacteria</taxon>
        <taxon>Enterobacterales</taxon>
        <taxon>Enterobacteriaceae</taxon>
        <taxon>Escherichia</taxon>
    </lineage>
</organism>
<evidence type="ECO:0000313" key="9">
    <source>
        <dbReference type="EMBL" id="EGI15058.1"/>
    </source>
</evidence>
<evidence type="ECO:0000256" key="2">
    <source>
        <dbReference type="ARBA" id="ARBA00022475"/>
    </source>
</evidence>
<dbReference type="CDD" id="cd01948">
    <property type="entry name" value="EAL"/>
    <property type="match status" value="1"/>
</dbReference>
<feature type="domain" description="EAL" evidence="7">
    <location>
        <begin position="570"/>
        <end position="811"/>
    </location>
</feature>
<dbReference type="SUPFAM" id="SSF55073">
    <property type="entry name" value="Nucleotide cyclase"/>
    <property type="match status" value="1"/>
</dbReference>
<sequence>MQEVSGSIPLSSTKFQTLAAKRGFFVSAFCRFCNTVYILAVPCGECITDCKNSNRLAPVCFAMRINLLFVCLKTPISESSVLMFVEHNLIKNIKIFTLAFTLTVVLIQLSRLISPLAVIHSNYIFLAWMPLCVMLSILFIFGWRGVVPILCGMFCTNLWNLHLTFLQTAVMIGCQAFAVLCACAILRWQLGTRWRYGLTSRYVWQRLFWLGLVVPIGIKCSMYLVGNFFDFPLKISTFFGDADAIFTVVDLLSLFTAVLIYNMLFYYLTRMIVSPHFAQILWRRDIAPSLSKEKRAFTLSWLAALSVLLLLMCTPYENDFIAGYLVPVFFIIFTLGVGKLRYPFLNLTWAVSTLCLLNYNQNFLQGVLTEYSLAFILAVLISFSVCLLYMVRIYHRSEWLNRRWHLQALTDPLTLLPNFRALEQAPEQEAGKSFCCLRIDNLEFMSRHYGLMMRVHCIRSIYRTLLPLMQENEKLYQLPGSELLLVLSGPETEGRLQHMVNILNSRQIHWNNTGLDMGYGAAWGRFDGNQETLQPLLGQLSWLAEQSCAHHHVLALDSREEMVSGQTTKQVLLLNTIRTALDQGDLLLYAQPIRNKEGEGYDEILARLKYDGGIMTPDKFLPLIAQFNLSARFDLQVLESLLKWLATHPCDKKGPRFSVNLMPLTLLQKNIAGRIIRLFKRYYISPQAVILEITEEQAFSNAESSMYNIEQLHKFGFRIAIDDFGTGYANYERLKRLQADIIKIDDVFVKDIVTNTLDAMIVRSITDLAKAKSLSVVAEFVETQQQQALLHKLGVQYLQGYLIGRPQPLAD</sequence>
<keyword evidence="2" id="KW-1003">Cell membrane</keyword>
<feature type="transmembrane region" description="Helical" evidence="6">
    <location>
        <begin position="245"/>
        <end position="268"/>
    </location>
</feature>
<feature type="transmembrane region" description="Helical" evidence="6">
    <location>
        <begin position="95"/>
        <end position="113"/>
    </location>
</feature>